<accession>A0ABP0MUE4</accession>
<evidence type="ECO:0008006" key="5">
    <source>
        <dbReference type="Google" id="ProtNLM"/>
    </source>
</evidence>
<evidence type="ECO:0000256" key="1">
    <source>
        <dbReference type="SAM" id="Coils"/>
    </source>
</evidence>
<evidence type="ECO:0000313" key="4">
    <source>
        <dbReference type="Proteomes" id="UP001642464"/>
    </source>
</evidence>
<protein>
    <recommendedName>
        <fullName evidence="5">PDZ domain-containing protein</fullName>
    </recommendedName>
</protein>
<evidence type="ECO:0000256" key="2">
    <source>
        <dbReference type="SAM" id="MobiDB-lite"/>
    </source>
</evidence>
<feature type="region of interest" description="Disordered" evidence="2">
    <location>
        <begin position="397"/>
        <end position="423"/>
    </location>
</feature>
<name>A0ABP0MUE4_9DINO</name>
<feature type="compositionally biased region" description="Acidic residues" evidence="2">
    <location>
        <begin position="621"/>
        <end position="630"/>
    </location>
</feature>
<keyword evidence="1" id="KW-0175">Coiled coil</keyword>
<feature type="region of interest" description="Disordered" evidence="2">
    <location>
        <begin position="596"/>
        <end position="630"/>
    </location>
</feature>
<keyword evidence="4" id="KW-1185">Reference proteome</keyword>
<dbReference type="CDD" id="cd14686">
    <property type="entry name" value="bZIP"/>
    <property type="match status" value="1"/>
</dbReference>
<feature type="compositionally biased region" description="Polar residues" evidence="2">
    <location>
        <begin position="402"/>
        <end position="414"/>
    </location>
</feature>
<sequence length="630" mass="69260">MPRPRETQVIYVHDTGGLGETAVVNFNAGQEVELMRPVSSQSEAFKLLEAWEAPWRLDTTEWRQVQNTYGNKYYIKEPLQKRWRWATEPSRRLMSGPLRISCPALQRGLSSMLEIRKKKHNEHGDSDTVVDVVGWQPTSAHVEVVSGKSLTLLYTYHLCPVGAELIVVRVAIGNQERLNRGTAFRVQFANVLEDVHICDEMDHIVHGFQCMADTSDSVQKANELSRIVGRFGSSTKVLCRSKWNGVNGASMLIASPPPGLEPDLGAAAFRAEVTATEVRPMTVEALEQKLKGLGQNASREAILEAIRELVLSEVEFKVHEKSEEMLIKGKQVVAQMQHRHREKTQQLHEEIDRCQKKQQELESENGRLKQTLQELASQFTLIGNTYLNGLNGLNGKEMASPDSVSTADADTEPTQALPLTPKPYGERVDGLPEVPNFPFTPVPVAGCSPPAISIAESLGPRTPQRTPVSLLQSLTPSAAVPPSPFTVNGFASPGLVAGCGIFSFTLRKADGTDLGLNVSHNMEDRCLCVESIREGGAIEAWNRQCGLGTPFAEKAVFHGDKIISVNHVCYDPNAMLQECRDKQLLKLTIARGNVPLPAPPQELRAEASEFVPGSATKEEEKENEDGPAGC</sequence>
<reference evidence="3 4" key="1">
    <citation type="submission" date="2024-02" db="EMBL/GenBank/DDBJ databases">
        <authorList>
            <person name="Chen Y."/>
            <person name="Shah S."/>
            <person name="Dougan E. K."/>
            <person name="Thang M."/>
            <person name="Chan C."/>
        </authorList>
    </citation>
    <scope>NUCLEOTIDE SEQUENCE [LARGE SCALE GENOMIC DNA]</scope>
</reference>
<dbReference type="EMBL" id="CAXAMM010023447">
    <property type="protein sequence ID" value="CAK9053645.1"/>
    <property type="molecule type" value="Genomic_DNA"/>
</dbReference>
<feature type="coiled-coil region" evidence="1">
    <location>
        <begin position="344"/>
        <end position="378"/>
    </location>
</feature>
<proteinExistence type="predicted"/>
<dbReference type="Proteomes" id="UP001642464">
    <property type="component" value="Unassembled WGS sequence"/>
</dbReference>
<comment type="caution">
    <text evidence="3">The sequence shown here is derived from an EMBL/GenBank/DDBJ whole genome shotgun (WGS) entry which is preliminary data.</text>
</comment>
<gene>
    <name evidence="3" type="ORF">SCF082_LOCUS29206</name>
</gene>
<dbReference type="SUPFAM" id="SSF50156">
    <property type="entry name" value="PDZ domain-like"/>
    <property type="match status" value="1"/>
</dbReference>
<dbReference type="InterPro" id="IPR036034">
    <property type="entry name" value="PDZ_sf"/>
</dbReference>
<organism evidence="3 4">
    <name type="scientific">Durusdinium trenchii</name>
    <dbReference type="NCBI Taxonomy" id="1381693"/>
    <lineage>
        <taxon>Eukaryota</taxon>
        <taxon>Sar</taxon>
        <taxon>Alveolata</taxon>
        <taxon>Dinophyceae</taxon>
        <taxon>Suessiales</taxon>
        <taxon>Symbiodiniaceae</taxon>
        <taxon>Durusdinium</taxon>
    </lineage>
</organism>
<evidence type="ECO:0000313" key="3">
    <source>
        <dbReference type="EMBL" id="CAK9053645.1"/>
    </source>
</evidence>